<dbReference type="Proteomes" id="UP000449906">
    <property type="component" value="Unassembled WGS sequence"/>
</dbReference>
<name>A0A7J5E2D8_NOCSI</name>
<evidence type="ECO:0000313" key="1">
    <source>
        <dbReference type="EMBL" id="KAB2812431.1"/>
    </source>
</evidence>
<comment type="caution">
    <text evidence="1">The sequence shown here is derived from an EMBL/GenBank/DDBJ whole genome shotgun (WGS) entry which is preliminary data.</text>
</comment>
<protein>
    <submittedName>
        <fullName evidence="1">Uncharacterized protein</fullName>
    </submittedName>
</protein>
<accession>A0A7J5E2D8</accession>
<proteinExistence type="predicted"/>
<reference evidence="1 2" key="1">
    <citation type="submission" date="2019-09" db="EMBL/GenBank/DDBJ databases">
        <title>Pimelobacter sp. isolated from Paulinella.</title>
        <authorList>
            <person name="Jeong S.E."/>
        </authorList>
    </citation>
    <scope>NUCLEOTIDE SEQUENCE [LARGE SCALE GENOMIC DNA]</scope>
    <source>
        <strain evidence="1 2">Pch-N</strain>
    </source>
</reference>
<evidence type="ECO:0000313" key="2">
    <source>
        <dbReference type="Proteomes" id="UP000449906"/>
    </source>
</evidence>
<gene>
    <name evidence="1" type="ORF">F9L07_11710</name>
</gene>
<dbReference type="EMBL" id="WBVM01000001">
    <property type="protein sequence ID" value="KAB2812431.1"/>
    <property type="molecule type" value="Genomic_DNA"/>
</dbReference>
<organism evidence="1 2">
    <name type="scientific">Nocardioides simplex</name>
    <name type="common">Arthrobacter simplex</name>
    <dbReference type="NCBI Taxonomy" id="2045"/>
    <lineage>
        <taxon>Bacteria</taxon>
        <taxon>Bacillati</taxon>
        <taxon>Actinomycetota</taxon>
        <taxon>Actinomycetes</taxon>
        <taxon>Propionibacteriales</taxon>
        <taxon>Nocardioidaceae</taxon>
        <taxon>Pimelobacter</taxon>
    </lineage>
</organism>
<dbReference type="AlphaFoldDB" id="A0A7J5E2D8"/>
<sequence>MRSHVAPGARALRSSRWRSPAHSSFSQSIATALDRVDAPASTPDHPLVASGSAPEGAIVADLPAGTLQVDLPATELQGVLEEGTAVFAGDDGAALSAQTLDDGVRLLVTIPDETAPETYDFALAGDVAALTDPDEDGALGVVDADGQLIAAVEAPWAVDANGQHVPTEFVIEGATLQQVVRHRGGDYAYPITADPSILFFVKCGAQIARFIAENGGPGKILKGGVAGAKTFVKLLKRQGSKKNAVKYLVYELSGAKGIADLVDKCYPT</sequence>
<dbReference type="RefSeq" id="WP_151579800.1">
    <property type="nucleotide sequence ID" value="NZ_WBVM01000001.1"/>
</dbReference>